<organism evidence="2 3">
    <name type="scientific">Dunaliella salina</name>
    <name type="common">Green alga</name>
    <name type="synonym">Protococcus salinus</name>
    <dbReference type="NCBI Taxonomy" id="3046"/>
    <lineage>
        <taxon>Eukaryota</taxon>
        <taxon>Viridiplantae</taxon>
        <taxon>Chlorophyta</taxon>
        <taxon>core chlorophytes</taxon>
        <taxon>Chlorophyceae</taxon>
        <taxon>CS clade</taxon>
        <taxon>Chlamydomonadales</taxon>
        <taxon>Dunaliellaceae</taxon>
        <taxon>Dunaliella</taxon>
    </lineage>
</organism>
<proteinExistence type="predicted"/>
<accession>A0ABQ7G7Q4</accession>
<feature type="compositionally biased region" description="Polar residues" evidence="1">
    <location>
        <begin position="148"/>
        <end position="157"/>
    </location>
</feature>
<evidence type="ECO:0000313" key="2">
    <source>
        <dbReference type="EMBL" id="KAF5830631.1"/>
    </source>
</evidence>
<gene>
    <name evidence="2" type="ORF">DUNSADRAFT_14232</name>
</gene>
<name>A0ABQ7G7Q4_DUNSA</name>
<sequence>ALPNIQEINKLVLGKFSEFLNSQQGQTLANQLNHEMDAGSLMIPVTIMEELFRQRMRAIVGSTLRSHALRYGRFFAIRVAAGSVLLHGLKGGLKWLARRAGPKCSRTVEFICEVVFPSSFFGPVTGIMFGVLQILGFGQPTFHPPPSSDHSGTGNVSDDQDQAGN</sequence>
<comment type="caution">
    <text evidence="2">The sequence shown here is derived from an EMBL/GenBank/DDBJ whole genome shotgun (WGS) entry which is preliminary data.</text>
</comment>
<evidence type="ECO:0000313" key="3">
    <source>
        <dbReference type="Proteomes" id="UP000815325"/>
    </source>
</evidence>
<protein>
    <submittedName>
        <fullName evidence="2">Uncharacterized protein</fullName>
    </submittedName>
</protein>
<dbReference type="EMBL" id="MU070021">
    <property type="protein sequence ID" value="KAF5830631.1"/>
    <property type="molecule type" value="Genomic_DNA"/>
</dbReference>
<evidence type="ECO:0000256" key="1">
    <source>
        <dbReference type="SAM" id="MobiDB-lite"/>
    </source>
</evidence>
<reference evidence="2" key="1">
    <citation type="submission" date="2017-08" db="EMBL/GenBank/DDBJ databases">
        <authorList>
            <person name="Polle J.E."/>
            <person name="Barry K."/>
            <person name="Cushman J."/>
            <person name="Schmutz J."/>
            <person name="Tran D."/>
            <person name="Hathwaick L.T."/>
            <person name="Yim W.C."/>
            <person name="Jenkins J."/>
            <person name="Mckie-Krisberg Z.M."/>
            <person name="Prochnik S."/>
            <person name="Lindquist E."/>
            <person name="Dockter R.B."/>
            <person name="Adam C."/>
            <person name="Molina H."/>
            <person name="Bunkerborg J."/>
            <person name="Jin E."/>
            <person name="Buchheim M."/>
            <person name="Magnuson J."/>
        </authorList>
    </citation>
    <scope>NUCLEOTIDE SEQUENCE</scope>
    <source>
        <strain evidence="2">CCAP 19/18</strain>
    </source>
</reference>
<feature type="non-terminal residue" evidence="2">
    <location>
        <position position="1"/>
    </location>
</feature>
<keyword evidence="3" id="KW-1185">Reference proteome</keyword>
<feature type="region of interest" description="Disordered" evidence="1">
    <location>
        <begin position="143"/>
        <end position="165"/>
    </location>
</feature>
<dbReference type="Proteomes" id="UP000815325">
    <property type="component" value="Unassembled WGS sequence"/>
</dbReference>